<sequence length="176" mass="18467">MKPKNNLTTRKESAVMSSLNISSQAHIASQSVILGDVTIGADSSVFYYAVVRGDESSITIGKRSNIQDNSTVHVDYGFPTVIGDDVTVGHNCVIHGCTIGDASLIGMGSTILNGAKIGKHCLIGAGSLVTQNTVIPDGMLVIGSPAKVKRPLTEEEIQSIYKNAADYVALSAAQFE</sequence>
<comment type="caution">
    <text evidence="1">The sequence shown here is derived from an EMBL/GenBank/DDBJ whole genome shotgun (WGS) entry which is preliminary data.</text>
</comment>
<protein>
    <submittedName>
        <fullName evidence="1">Gamma carbonic anhydrase family protein</fullName>
    </submittedName>
</protein>
<name>A0A3E4GPH0_9FIRM</name>
<evidence type="ECO:0000313" key="2">
    <source>
        <dbReference type="Proteomes" id="UP000260655"/>
    </source>
</evidence>
<accession>A0A3E4GPH0</accession>
<dbReference type="Gene3D" id="2.160.10.10">
    <property type="entry name" value="Hexapeptide repeat proteins"/>
    <property type="match status" value="1"/>
</dbReference>
<gene>
    <name evidence="1" type="ORF">DXD67_09895</name>
</gene>
<evidence type="ECO:0000313" key="1">
    <source>
        <dbReference type="EMBL" id="RGJ22948.1"/>
    </source>
</evidence>
<dbReference type="PANTHER" id="PTHR13061:SF29">
    <property type="entry name" value="GAMMA CARBONIC ANHYDRASE-LIKE 1, MITOCHONDRIAL-RELATED"/>
    <property type="match status" value="1"/>
</dbReference>
<dbReference type="AlphaFoldDB" id="A0A3E4GPH0"/>
<dbReference type="InterPro" id="IPR050484">
    <property type="entry name" value="Transf_Hexapept/Carb_Anhydrase"/>
</dbReference>
<dbReference type="InterPro" id="IPR011004">
    <property type="entry name" value="Trimer_LpxA-like_sf"/>
</dbReference>
<reference evidence="1 2" key="1">
    <citation type="submission" date="2018-08" db="EMBL/GenBank/DDBJ databases">
        <title>A genome reference for cultivated species of the human gut microbiota.</title>
        <authorList>
            <person name="Zou Y."/>
            <person name="Xue W."/>
            <person name="Luo G."/>
        </authorList>
    </citation>
    <scope>NUCLEOTIDE SEQUENCE [LARGE SCALE GENOMIC DNA]</scope>
    <source>
        <strain evidence="1 2">TM07-19</strain>
    </source>
</reference>
<dbReference type="CDD" id="cd04645">
    <property type="entry name" value="LbH_gamma_CA_like"/>
    <property type="match status" value="1"/>
</dbReference>
<dbReference type="InterPro" id="IPR047324">
    <property type="entry name" value="LbH_gamma_CA-like"/>
</dbReference>
<dbReference type="PANTHER" id="PTHR13061">
    <property type="entry name" value="DYNACTIN SUBUNIT P25"/>
    <property type="match status" value="1"/>
</dbReference>
<organism evidence="1 2">
    <name type="scientific">Coprococcus comes</name>
    <dbReference type="NCBI Taxonomy" id="410072"/>
    <lineage>
        <taxon>Bacteria</taxon>
        <taxon>Bacillati</taxon>
        <taxon>Bacillota</taxon>
        <taxon>Clostridia</taxon>
        <taxon>Lachnospirales</taxon>
        <taxon>Lachnospiraceae</taxon>
        <taxon>Coprococcus</taxon>
    </lineage>
</organism>
<dbReference type="Proteomes" id="UP000260655">
    <property type="component" value="Unassembled WGS sequence"/>
</dbReference>
<dbReference type="Pfam" id="PF00132">
    <property type="entry name" value="Hexapep"/>
    <property type="match status" value="1"/>
</dbReference>
<dbReference type="InterPro" id="IPR001451">
    <property type="entry name" value="Hexapep"/>
</dbReference>
<proteinExistence type="predicted"/>
<dbReference type="SUPFAM" id="SSF51161">
    <property type="entry name" value="Trimeric LpxA-like enzymes"/>
    <property type="match status" value="1"/>
</dbReference>
<dbReference type="EMBL" id="QSOV01000009">
    <property type="protein sequence ID" value="RGJ22948.1"/>
    <property type="molecule type" value="Genomic_DNA"/>
</dbReference>